<dbReference type="PANTHER" id="PTHR45947">
    <property type="entry name" value="SULFOQUINOVOSYL TRANSFERASE SQD2"/>
    <property type="match status" value="1"/>
</dbReference>
<dbReference type="InterPro" id="IPR001296">
    <property type="entry name" value="Glyco_trans_1"/>
</dbReference>
<keyword evidence="4" id="KW-1185">Reference proteome</keyword>
<proteinExistence type="predicted"/>
<dbReference type="GO" id="GO:0016758">
    <property type="term" value="F:hexosyltransferase activity"/>
    <property type="evidence" value="ECO:0007669"/>
    <property type="project" value="TreeGrafter"/>
</dbReference>
<dbReference type="Proteomes" id="UP000030147">
    <property type="component" value="Unassembled WGS sequence"/>
</dbReference>
<dbReference type="STRING" id="1385514.N782_05510"/>
<dbReference type="OrthoDB" id="9815550at2"/>
<dbReference type="InterPro" id="IPR050194">
    <property type="entry name" value="Glycosyltransferase_grp1"/>
</dbReference>
<dbReference type="eggNOG" id="COG0438">
    <property type="taxonomic scope" value="Bacteria"/>
</dbReference>
<name>A0A0A2TVR1_9BACI</name>
<dbReference type="SUPFAM" id="SSF53756">
    <property type="entry name" value="UDP-Glycosyltransferase/glycogen phosphorylase"/>
    <property type="match status" value="1"/>
</dbReference>
<evidence type="ECO:0000313" key="4">
    <source>
        <dbReference type="Proteomes" id="UP000030147"/>
    </source>
</evidence>
<evidence type="ECO:0000313" key="3">
    <source>
        <dbReference type="EMBL" id="KGP73335.1"/>
    </source>
</evidence>
<dbReference type="PANTHER" id="PTHR45947:SF3">
    <property type="entry name" value="SULFOQUINOVOSYL TRANSFERASE SQD2"/>
    <property type="match status" value="1"/>
</dbReference>
<dbReference type="EMBL" id="AVBF01000014">
    <property type="protein sequence ID" value="KGP73335.1"/>
    <property type="molecule type" value="Genomic_DNA"/>
</dbReference>
<dbReference type="CDD" id="cd03801">
    <property type="entry name" value="GT4_PimA-like"/>
    <property type="match status" value="1"/>
</dbReference>
<organism evidence="3 4">
    <name type="scientific">Pontibacillus yanchengensis Y32</name>
    <dbReference type="NCBI Taxonomy" id="1385514"/>
    <lineage>
        <taxon>Bacteria</taxon>
        <taxon>Bacillati</taxon>
        <taxon>Bacillota</taxon>
        <taxon>Bacilli</taxon>
        <taxon>Bacillales</taxon>
        <taxon>Bacillaceae</taxon>
        <taxon>Pontibacillus</taxon>
    </lineage>
</organism>
<dbReference type="Pfam" id="PF00534">
    <property type="entry name" value="Glycos_transf_1"/>
    <property type="match status" value="1"/>
</dbReference>
<evidence type="ECO:0000259" key="1">
    <source>
        <dbReference type="Pfam" id="PF00534"/>
    </source>
</evidence>
<comment type="caution">
    <text evidence="3">The sequence shown here is derived from an EMBL/GenBank/DDBJ whole genome shotgun (WGS) entry which is preliminary data.</text>
</comment>
<accession>A0A0A2TVR1</accession>
<dbReference type="AlphaFoldDB" id="A0A0A2TVR1"/>
<reference evidence="3 4" key="1">
    <citation type="journal article" date="2015" name="Stand. Genomic Sci.">
        <title>High quality draft genome sequence of the moderately halophilic bacterium Pontibacillus yanchengensis Y32(T) and comparison among Pontibacillus genomes.</title>
        <authorList>
            <person name="Huang J."/>
            <person name="Qiao Z.X."/>
            <person name="Tang J.W."/>
            <person name="Wang G."/>
        </authorList>
    </citation>
    <scope>NUCLEOTIDE SEQUENCE [LARGE SCALE GENOMIC DNA]</scope>
    <source>
        <strain evidence="3 4">Y32</strain>
    </source>
</reference>
<feature type="domain" description="Glycosyl transferase family 1" evidence="1">
    <location>
        <begin position="247"/>
        <end position="405"/>
    </location>
</feature>
<feature type="domain" description="Glycosyltransferase subfamily 4-like N-terminal" evidence="2">
    <location>
        <begin position="61"/>
        <end position="237"/>
    </location>
</feature>
<evidence type="ECO:0000259" key="2">
    <source>
        <dbReference type="Pfam" id="PF13439"/>
    </source>
</evidence>
<dbReference type="RefSeq" id="WP_036817848.1">
    <property type="nucleotide sequence ID" value="NZ_AVBF01000014.1"/>
</dbReference>
<dbReference type="Gene3D" id="3.40.50.2000">
    <property type="entry name" value="Glycogen Phosphorylase B"/>
    <property type="match status" value="2"/>
</dbReference>
<protein>
    <submittedName>
        <fullName evidence="3">Glycogen synthase</fullName>
    </submittedName>
</protein>
<gene>
    <name evidence="3" type="ORF">N782_05510</name>
</gene>
<dbReference type="InterPro" id="IPR028098">
    <property type="entry name" value="Glyco_trans_4-like_N"/>
</dbReference>
<dbReference type="Pfam" id="PF13439">
    <property type="entry name" value="Glyco_transf_4"/>
    <property type="match status" value="1"/>
</dbReference>
<sequence length="433" mass="49124">MKANEILPHSDVIKIMDDYYGVSSPIPEIPHAPKIKHQKKKKSKKNLSILIATFWDFPHTGGLSNYISNLRDGLQEEGHEVDVISPNQFPTSVVASLKKEVESALNRLFRKRYKTISKKILQHARLLFIYEHMLAKHKNIGSYDVYHAQDVFTANVLGRLIGKKKPVFYTPHGMFTSNRLRFNRIEKGSIEEVYYTHMEKKAIQYSNEIIILGDSFRKPLMALGARNEKMITIPTGIQFNVTAAKRDKSNSNKLTITIISRLGPRKGHSVFFKALSLIKDSLDNVEVLIVGDGEMRSQLENQVKESKLSNVTFLGKREDIPDLLGRTDIFVLPTLNDTLPVSIMEAMHSKVAILSTTSGSIPEMIIHGETGLLVEPGDVKALSNALKQFIQQPHEREKMAKAAYQYAKQHFSRERMIYDIENRYGKHVGGDIK</sequence>